<dbReference type="PROSITE" id="PS01234">
    <property type="entry name" value="GATB"/>
    <property type="match status" value="1"/>
</dbReference>
<dbReference type="EMBL" id="UIVT01000001">
    <property type="protein sequence ID" value="SVP88226.1"/>
    <property type="molecule type" value="Genomic_DNA"/>
</dbReference>
<dbReference type="GO" id="GO:0030956">
    <property type="term" value="C:glutamyl-tRNA(Gln) amidotransferase complex"/>
    <property type="evidence" value="ECO:0007669"/>
    <property type="project" value="TreeGrafter"/>
</dbReference>
<dbReference type="GO" id="GO:0005739">
    <property type="term" value="C:mitochondrion"/>
    <property type="evidence" value="ECO:0007669"/>
    <property type="project" value="TreeGrafter"/>
</dbReference>
<keyword evidence="3" id="KW-0067">ATP-binding</keyword>
<dbReference type="GO" id="GO:0032543">
    <property type="term" value="P:mitochondrial translation"/>
    <property type="evidence" value="ECO:0007669"/>
    <property type="project" value="TreeGrafter"/>
</dbReference>
<dbReference type="Pfam" id="PF02934">
    <property type="entry name" value="GatB_N"/>
    <property type="match status" value="1"/>
</dbReference>
<dbReference type="InterPro" id="IPR014746">
    <property type="entry name" value="Gln_synth/guanido_kin_cat_dom"/>
</dbReference>
<reference evidence="6" key="1">
    <citation type="submission" date="2018-07" db="EMBL/GenBank/DDBJ databases">
        <authorList>
            <person name="Quirk P.G."/>
            <person name="Krulwich T.A."/>
        </authorList>
    </citation>
    <scope>NUCLEOTIDE SEQUENCE</scope>
    <source>
        <strain evidence="6">Anand</strain>
    </source>
</reference>
<dbReference type="GO" id="GO:0016740">
    <property type="term" value="F:transferase activity"/>
    <property type="evidence" value="ECO:0007669"/>
    <property type="project" value="UniProtKB-KW"/>
</dbReference>
<keyword evidence="1" id="KW-0436">Ligase</keyword>
<keyword evidence="2" id="KW-0547">Nucleotide-binding</keyword>
<dbReference type="GO" id="GO:0005524">
    <property type="term" value="F:ATP binding"/>
    <property type="evidence" value="ECO:0007669"/>
    <property type="project" value="UniProtKB-KW"/>
</dbReference>
<dbReference type="PANTHER" id="PTHR11659:SF0">
    <property type="entry name" value="GLUTAMYL-TRNA(GLN) AMIDOTRANSFERASE SUBUNIT B, MITOCHONDRIAL"/>
    <property type="match status" value="1"/>
</dbReference>
<evidence type="ECO:0000256" key="2">
    <source>
        <dbReference type="ARBA" id="ARBA00022741"/>
    </source>
</evidence>
<dbReference type="PANTHER" id="PTHR11659">
    <property type="entry name" value="GLUTAMYL-TRNA GLN AMIDOTRANSFERASE SUBUNIT B MITOCHONDRIAL AND PROKARYOTIC PET112-RELATED"/>
    <property type="match status" value="1"/>
</dbReference>
<evidence type="ECO:0000256" key="1">
    <source>
        <dbReference type="ARBA" id="ARBA00022598"/>
    </source>
</evidence>
<name>A0A3B0MEK0_THEAN</name>
<evidence type="ECO:0000313" key="6">
    <source>
        <dbReference type="EMBL" id="SVP88226.1"/>
    </source>
</evidence>
<dbReference type="SUPFAM" id="SSF55931">
    <property type="entry name" value="Glutamine synthetase/guanido kinase"/>
    <property type="match status" value="1"/>
</dbReference>
<sequence length="652" mass="74894">MCIFLSIASNIILFLSLKSFTYIACFHSRIFMEQPLAFHGNVTSNIPLIHPNNLNKDKYMNKSQEFSLNQEQADDLYEDFYSSGHDNSKTILTGIETHVQLASPYKAFCSCRSIASPLTTLNVTENPDLYKTLPADNRRKVYNGFKKVLEDIQSNYKPSISASKTHYDPTSPMNFEQYAKFYYDSKEFKAYGDVDEKTLNEMLLKENEYTCPVCKGEVGATPHISPMSFLYAVGVCKVFNCKISNEVSFDRKCYEYFDLPKGYQITQTLNPLGRDGSITLSTGKVVKISKIQFEEDTARRVDVHGTTKSLDFNRSGIALAEVVTAPLELTRSEILETCKKTYELIFLNGLSNGNRFRGNFRFDINLSRSDGSNRVEIKNLNSFVTINKAVNDYDPEKEYTFNSESFSNPSVLNQLVSEEKRNPENKGGSILETIKNVFLSILKNIPDGHKYTPMGTTLKWNKYKGLEPTRNKLPSDSYGNYFEPNIPVIYQSPDLIKRITDCLPKSLKGLESLLEKYPEVNKELLKEIYKYASWTEYYDKLCTYLDSRVAANHFVNLLLPLVKSTNKLLMPPERFSELLKLVLNYKLNLSDLEEELPNLLDYTGSFEEYFRSKNLLLYDLDKTKKLIDEYLKKHPLDYSMSKYVVIYTLNII</sequence>
<evidence type="ECO:0000259" key="5">
    <source>
        <dbReference type="Pfam" id="PF02934"/>
    </source>
</evidence>
<dbReference type="InterPro" id="IPR017958">
    <property type="entry name" value="Gln-tRNA_amidoTrfase_suB_CS"/>
</dbReference>
<keyword evidence="6" id="KW-0808">Transferase</keyword>
<evidence type="ECO:0000256" key="4">
    <source>
        <dbReference type="ARBA" id="ARBA00022917"/>
    </source>
</evidence>
<feature type="domain" description="Aspartyl/Glutamyl-tRNA(Gln) amidotransferase subunit B/E catalytic" evidence="5">
    <location>
        <begin position="203"/>
        <end position="496"/>
    </location>
</feature>
<dbReference type="AlphaFoldDB" id="A0A3B0MEK0"/>
<dbReference type="GO" id="GO:0050567">
    <property type="term" value="F:glutaminyl-tRNA synthase (glutamine-hydrolyzing) activity"/>
    <property type="evidence" value="ECO:0007669"/>
    <property type="project" value="TreeGrafter"/>
</dbReference>
<dbReference type="VEuPathDB" id="PiroplasmaDB:TA19745"/>
<evidence type="ECO:0000313" key="7">
    <source>
        <dbReference type="EMBL" id="SVP89401.1"/>
    </source>
</evidence>
<organism evidence="6">
    <name type="scientific">Theileria annulata</name>
    <dbReference type="NCBI Taxonomy" id="5874"/>
    <lineage>
        <taxon>Eukaryota</taxon>
        <taxon>Sar</taxon>
        <taxon>Alveolata</taxon>
        <taxon>Apicomplexa</taxon>
        <taxon>Aconoidasida</taxon>
        <taxon>Piroplasmida</taxon>
        <taxon>Theileriidae</taxon>
        <taxon>Theileria</taxon>
    </lineage>
</organism>
<accession>A0A3B0MEK0</accession>
<keyword evidence="4" id="KW-0648">Protein biosynthesis</keyword>
<dbReference type="InterPro" id="IPR006075">
    <property type="entry name" value="Asn/Gln-tRNA_Trfase_suB/E_cat"/>
</dbReference>
<proteinExistence type="predicted"/>
<dbReference type="GO" id="GO:0070681">
    <property type="term" value="P:glutaminyl-tRNAGln biosynthesis via transamidation"/>
    <property type="evidence" value="ECO:0007669"/>
    <property type="project" value="TreeGrafter"/>
</dbReference>
<dbReference type="EMBL" id="UIVS01000001">
    <property type="protein sequence ID" value="SVP89401.1"/>
    <property type="molecule type" value="Genomic_DNA"/>
</dbReference>
<dbReference type="InterPro" id="IPR017959">
    <property type="entry name" value="Asn/Gln-tRNA_amidoTrfase_suB/E"/>
</dbReference>
<protein>
    <submittedName>
        <fullName evidence="6">Aspartyl/glutamyl-trna amido transferase, putative</fullName>
    </submittedName>
</protein>
<gene>
    <name evidence="6" type="ORF">TAT_000009200</name>
    <name evidence="7" type="ORF">TAV_000009000</name>
</gene>
<evidence type="ECO:0000256" key="3">
    <source>
        <dbReference type="ARBA" id="ARBA00022840"/>
    </source>
</evidence>